<dbReference type="PRINTS" id="PR00052">
    <property type="entry name" value="FIBRILLARIN"/>
</dbReference>
<keyword evidence="6 7" id="KW-0694">RNA-binding</keyword>
<dbReference type="GO" id="GO:0008649">
    <property type="term" value="F:rRNA methyltransferase activity"/>
    <property type="evidence" value="ECO:0007669"/>
    <property type="project" value="TreeGrafter"/>
</dbReference>
<reference evidence="8 9" key="1">
    <citation type="submission" date="2022-09" db="EMBL/GenBank/DDBJ databases">
        <title>Enrichment on poylsaccharides allowed isolation of novel metabolic and taxonomic groups of Haloarchaea.</title>
        <authorList>
            <person name="Sorokin D.Y."/>
            <person name="Elcheninov A.G."/>
            <person name="Khizhniak T.V."/>
            <person name="Kolganova T.V."/>
            <person name="Kublanov I.V."/>
        </authorList>
    </citation>
    <scope>NUCLEOTIDE SEQUENCE [LARGE SCALE GENOMIC DNA]</scope>
    <source>
        <strain evidence="8 9">AArc-curdl1</strain>
    </source>
</reference>
<feature type="binding site" evidence="7">
    <location>
        <begin position="88"/>
        <end position="89"/>
    </location>
    <ligand>
        <name>S-adenosyl-L-methionine</name>
        <dbReference type="ChEBI" id="CHEBI:59789"/>
    </ligand>
</feature>
<evidence type="ECO:0000256" key="3">
    <source>
        <dbReference type="ARBA" id="ARBA00022603"/>
    </source>
</evidence>
<evidence type="ECO:0000256" key="6">
    <source>
        <dbReference type="ARBA" id="ARBA00022884"/>
    </source>
</evidence>
<comment type="function">
    <text evidence="7">Involved in pre-rRNA and tRNA processing. Utilizes the methyl donor S-adenosyl-L-methionine to catalyze the site-specific 2'-hydroxyl methylation of ribose moieties in rRNA and tRNA. Site specificity is provided by a guide RNA that base pairs with the substrate. Methylation occurs at a characteristic distance from the sequence involved in base pairing with the guide RNA.</text>
</comment>
<dbReference type="Pfam" id="PF01269">
    <property type="entry name" value="Fibrillarin"/>
    <property type="match status" value="1"/>
</dbReference>
<dbReference type="PROSITE" id="PS00566">
    <property type="entry name" value="FIBRILLARIN"/>
    <property type="match status" value="1"/>
</dbReference>
<gene>
    <name evidence="7" type="primary">flpA</name>
    <name evidence="8" type="ORF">OB919_18500</name>
</gene>
<keyword evidence="9" id="KW-1185">Reference proteome</keyword>
<dbReference type="SMART" id="SM01206">
    <property type="entry name" value="Fibrillarin"/>
    <property type="match status" value="1"/>
</dbReference>
<dbReference type="AlphaFoldDB" id="A0AAP2ZCA0"/>
<dbReference type="GO" id="GO:1990259">
    <property type="term" value="F:histone H2AQ104 methyltransferase activity"/>
    <property type="evidence" value="ECO:0007669"/>
    <property type="project" value="TreeGrafter"/>
</dbReference>
<sequence length="211" mass="23328">MPELPAGVERRSFDGVERLATRGEPVYGEPTADGWRAWNPDRSKLGAMFELGMDTGLEGGETVLYLGAANGTTVSHVADFAGPTYAVEFSPRPTRDLLEVAERRSRLFPLLKDARKPETYAHIVEEDVDVIVQDVATRGQADVALRNRRFLAEDGRLLLAVKARSEDVTASPDSVFSAVRESLESGYEILESRRLEAHHMDHLGIVARPQK</sequence>
<comment type="similarity">
    <text evidence="1 7">Belongs to the methyltransferase superfamily. Fibrillarin family.</text>
</comment>
<dbReference type="NCBIfam" id="NF003276">
    <property type="entry name" value="PRK04266.1-2"/>
    <property type="match status" value="1"/>
</dbReference>
<dbReference type="InterPro" id="IPR000692">
    <property type="entry name" value="Fibrillarin"/>
</dbReference>
<dbReference type="GO" id="GO:0008033">
    <property type="term" value="P:tRNA processing"/>
    <property type="evidence" value="ECO:0007669"/>
    <property type="project" value="UniProtKB-UniRule"/>
</dbReference>
<name>A0AAP2ZCA0_9EURY</name>
<evidence type="ECO:0000313" key="9">
    <source>
        <dbReference type="Proteomes" id="UP001321047"/>
    </source>
</evidence>
<evidence type="ECO:0000256" key="7">
    <source>
        <dbReference type="HAMAP-Rule" id="MF_00351"/>
    </source>
</evidence>
<evidence type="ECO:0000313" key="8">
    <source>
        <dbReference type="EMBL" id="MCU4753945.1"/>
    </source>
</evidence>
<dbReference type="EC" id="2.1.1.-" evidence="7"/>
<dbReference type="RefSeq" id="WP_342810248.1">
    <property type="nucleotide sequence ID" value="NZ_JAOPJZ010000025.1"/>
</dbReference>
<feature type="binding site" evidence="7">
    <location>
        <begin position="113"/>
        <end position="114"/>
    </location>
    <ligand>
        <name>S-adenosyl-L-methionine</name>
        <dbReference type="ChEBI" id="CHEBI:59789"/>
    </ligand>
</feature>
<protein>
    <recommendedName>
        <fullName evidence="7">Fibrillarin-like rRNA/tRNA 2'-O-methyltransferase</fullName>
        <ecNumber evidence="7">2.1.1.-</ecNumber>
    </recommendedName>
</protein>
<evidence type="ECO:0000256" key="1">
    <source>
        <dbReference type="ARBA" id="ARBA00010632"/>
    </source>
</evidence>
<dbReference type="HAMAP" id="MF_00351">
    <property type="entry name" value="RNA_methyltransf_FlpA"/>
    <property type="match status" value="1"/>
</dbReference>
<evidence type="ECO:0000256" key="4">
    <source>
        <dbReference type="ARBA" id="ARBA00022679"/>
    </source>
</evidence>
<dbReference type="GO" id="GO:0003723">
    <property type="term" value="F:RNA binding"/>
    <property type="evidence" value="ECO:0007669"/>
    <property type="project" value="UniProtKB-UniRule"/>
</dbReference>
<dbReference type="PANTHER" id="PTHR10335">
    <property type="entry name" value="RRNA 2-O-METHYLTRANSFERASE FIBRILLARIN"/>
    <property type="match status" value="1"/>
</dbReference>
<dbReference type="InterPro" id="IPR029063">
    <property type="entry name" value="SAM-dependent_MTases_sf"/>
</dbReference>
<accession>A0AAP2ZCA0</accession>
<keyword evidence="2 7" id="KW-0698">rRNA processing</keyword>
<dbReference type="EMBL" id="JAOPJZ010000025">
    <property type="protein sequence ID" value="MCU4753945.1"/>
    <property type="molecule type" value="Genomic_DNA"/>
</dbReference>
<feature type="binding site" evidence="7">
    <location>
        <begin position="134"/>
        <end position="137"/>
    </location>
    <ligand>
        <name>S-adenosyl-L-methionine</name>
        <dbReference type="ChEBI" id="CHEBI:59789"/>
    </ligand>
</feature>
<dbReference type="InterPro" id="IPR020813">
    <property type="entry name" value="Fibrillarin_CS"/>
</dbReference>
<dbReference type="SUPFAM" id="SSF53335">
    <property type="entry name" value="S-adenosyl-L-methionine-dependent methyltransferases"/>
    <property type="match status" value="1"/>
</dbReference>
<dbReference type="Gene3D" id="3.40.50.150">
    <property type="entry name" value="Vaccinia Virus protein VP39"/>
    <property type="match status" value="1"/>
</dbReference>
<evidence type="ECO:0000256" key="2">
    <source>
        <dbReference type="ARBA" id="ARBA00022552"/>
    </source>
</evidence>
<comment type="subunit">
    <text evidence="7">Interacts with nop5. Component of box C/D small ribonucleoprotein (sRNP) particles that contain rpl7ae, FlpA and nop5, plus a guide RNA.</text>
</comment>
<dbReference type="Proteomes" id="UP001321047">
    <property type="component" value="Unassembled WGS sequence"/>
</dbReference>
<comment type="caution">
    <text evidence="8">The sequence shown here is derived from an EMBL/GenBank/DDBJ whole genome shotgun (WGS) entry which is preliminary data.</text>
</comment>
<keyword evidence="3 7" id="KW-0489">Methyltransferase</keyword>
<keyword evidence="5 7" id="KW-0819">tRNA processing</keyword>
<proteinExistence type="inferred from homology"/>
<dbReference type="GO" id="GO:0000494">
    <property type="term" value="P:box C/D sno(s)RNA 3'-end processing"/>
    <property type="evidence" value="ECO:0007669"/>
    <property type="project" value="TreeGrafter"/>
</dbReference>
<evidence type="ECO:0000256" key="5">
    <source>
        <dbReference type="ARBA" id="ARBA00022694"/>
    </source>
</evidence>
<dbReference type="NCBIfam" id="NF003278">
    <property type="entry name" value="PRK04266.1-4"/>
    <property type="match status" value="1"/>
</dbReference>
<dbReference type="PANTHER" id="PTHR10335:SF17">
    <property type="entry name" value="FIBRILLARIN"/>
    <property type="match status" value="1"/>
</dbReference>
<feature type="binding site" evidence="7">
    <location>
        <begin position="72"/>
        <end position="73"/>
    </location>
    <ligand>
        <name>S-adenosyl-L-methionine</name>
        <dbReference type="ChEBI" id="CHEBI:59789"/>
    </ligand>
</feature>
<keyword evidence="4 7" id="KW-0808">Transferase</keyword>
<dbReference type="PIRSF" id="PIRSF006540">
    <property type="entry name" value="Nop17p"/>
    <property type="match status" value="1"/>
</dbReference>
<organism evidence="8 9">
    <name type="scientific">Natronosalvus hydrolyticus</name>
    <dbReference type="NCBI Taxonomy" id="2979988"/>
    <lineage>
        <taxon>Archaea</taxon>
        <taxon>Methanobacteriati</taxon>
        <taxon>Methanobacteriota</taxon>
        <taxon>Stenosarchaea group</taxon>
        <taxon>Halobacteria</taxon>
        <taxon>Halobacteriales</taxon>
        <taxon>Natrialbaceae</taxon>
        <taxon>Natronosalvus</taxon>
    </lineage>
</organism>